<dbReference type="AlphaFoldDB" id="A0A1I3T522"/>
<dbReference type="PANTHER" id="PTHR30203">
    <property type="entry name" value="OUTER MEMBRANE CATION EFFLUX PROTEIN"/>
    <property type="match status" value="1"/>
</dbReference>
<keyword evidence="2 3" id="KW-0812">Transmembrane</keyword>
<gene>
    <name evidence="4" type="ORF">SAMN04488082_10550</name>
</gene>
<dbReference type="PROSITE" id="PS51257">
    <property type="entry name" value="PROKAR_LIPOPROTEIN"/>
    <property type="match status" value="1"/>
</dbReference>
<keyword evidence="2" id="KW-0564">Palmitate</keyword>
<comment type="similarity">
    <text evidence="1 2">Belongs to the outer membrane factor (OMF) (TC 1.B.17) family.</text>
</comment>
<dbReference type="SUPFAM" id="SSF56954">
    <property type="entry name" value="Outer membrane efflux proteins (OEP)"/>
    <property type="match status" value="1"/>
</dbReference>
<dbReference type="STRING" id="52560.SAMN04488082_10550"/>
<protein>
    <submittedName>
        <fullName evidence="4">Efflux transporter, outer membrane factor (OMF) lipoprotein, NodT family</fullName>
    </submittedName>
</protein>
<keyword evidence="2" id="KW-1134">Transmembrane beta strand</keyword>
<organism evidence="4 5">
    <name type="scientific">Desulfomicrobium apsheronum</name>
    <dbReference type="NCBI Taxonomy" id="52560"/>
    <lineage>
        <taxon>Bacteria</taxon>
        <taxon>Pseudomonadati</taxon>
        <taxon>Thermodesulfobacteriota</taxon>
        <taxon>Desulfovibrionia</taxon>
        <taxon>Desulfovibrionales</taxon>
        <taxon>Desulfomicrobiaceae</taxon>
        <taxon>Desulfomicrobium</taxon>
    </lineage>
</organism>
<dbReference type="Proteomes" id="UP000198635">
    <property type="component" value="Unassembled WGS sequence"/>
</dbReference>
<dbReference type="GO" id="GO:0015562">
    <property type="term" value="F:efflux transmembrane transporter activity"/>
    <property type="evidence" value="ECO:0007669"/>
    <property type="project" value="InterPro"/>
</dbReference>
<dbReference type="InterPro" id="IPR003423">
    <property type="entry name" value="OMP_efflux"/>
</dbReference>
<dbReference type="InterPro" id="IPR010131">
    <property type="entry name" value="MdtP/NodT-like"/>
</dbReference>
<evidence type="ECO:0000256" key="2">
    <source>
        <dbReference type="RuleBase" id="RU362097"/>
    </source>
</evidence>
<dbReference type="Gene3D" id="1.20.1600.10">
    <property type="entry name" value="Outer membrane efflux proteins (OEP)"/>
    <property type="match status" value="1"/>
</dbReference>
<dbReference type="Pfam" id="PF02321">
    <property type="entry name" value="OEP"/>
    <property type="match status" value="2"/>
</dbReference>
<keyword evidence="2 4" id="KW-0449">Lipoprotein</keyword>
<evidence type="ECO:0000256" key="1">
    <source>
        <dbReference type="ARBA" id="ARBA00007613"/>
    </source>
</evidence>
<dbReference type="EMBL" id="FORX01000005">
    <property type="protein sequence ID" value="SFJ64776.1"/>
    <property type="molecule type" value="Genomic_DNA"/>
</dbReference>
<dbReference type="GO" id="GO:0005886">
    <property type="term" value="C:plasma membrane"/>
    <property type="evidence" value="ECO:0007669"/>
    <property type="project" value="UniProtKB-SubCell"/>
</dbReference>
<evidence type="ECO:0000256" key="3">
    <source>
        <dbReference type="SAM" id="Phobius"/>
    </source>
</evidence>
<feature type="transmembrane region" description="Helical" evidence="3">
    <location>
        <begin position="12"/>
        <end position="37"/>
    </location>
</feature>
<reference evidence="5" key="1">
    <citation type="submission" date="2016-10" db="EMBL/GenBank/DDBJ databases">
        <authorList>
            <person name="Varghese N."/>
            <person name="Submissions S."/>
        </authorList>
    </citation>
    <scope>NUCLEOTIDE SEQUENCE [LARGE SCALE GENOMIC DNA]</scope>
    <source>
        <strain evidence="5">DSM 5918</strain>
    </source>
</reference>
<dbReference type="Gene3D" id="2.20.200.10">
    <property type="entry name" value="Outer membrane efflux proteins (OEP)"/>
    <property type="match status" value="1"/>
</dbReference>
<dbReference type="NCBIfam" id="TIGR01845">
    <property type="entry name" value="outer_NodT"/>
    <property type="match status" value="1"/>
</dbReference>
<proteinExistence type="inferred from homology"/>
<keyword evidence="2 3" id="KW-0472">Membrane</keyword>
<accession>A0A1I3T522</accession>
<comment type="subcellular location">
    <subcellularLocation>
        <location evidence="2">Cell membrane</location>
        <topology evidence="2">Lipid-anchor</topology>
    </subcellularLocation>
</comment>
<evidence type="ECO:0000313" key="4">
    <source>
        <dbReference type="EMBL" id="SFJ64776.1"/>
    </source>
</evidence>
<sequence length="532" mass="57776">MKDATRRVTEAANVLRITVLGLVLVFMGGCAVGPNYVRPEVPVMKEWSGKGDTRLKDGPAELAVWWKRLNDPVLDRLVEMARERNPSLHVAGLRILEARARLGIATGNMFPQLQQLKGNLADNGLSKHNANTSPAVDTYYATASVALDAAWELDFWGKFRRAVESGVWDLDAATAGYDDLLVTLTAEVARVYVTLRTLEERLDIARENVAVQERSLQIARALYEGGDVTELDVAQARALLANTRASMPRLDAQLRQAKNGLAALLGMLPGEVDDLLGAPGRIPEVPADVAVGVPAELLRRRPDIRAAEARMAAQCALIGVAQSDLYPRLTLFGNIGLSASNAALTIAGYPGGSNLGDLMSGDSLQYSGGVGFGWDIFNYGRIKNNVRVQDARFQQLVVSYKDTVLQAARETEDALSAFLRSREEVAFLAQGVDAATRSVEISMIQYREGLADFQRVLDTQRSKVQAQDLLTSTQGSVLINLSAVYKALGGGWEARVGKDFLPEEIRRVMDERTDWGGLLETGAPVAGDGVRE</sequence>
<keyword evidence="5" id="KW-1185">Reference proteome</keyword>
<evidence type="ECO:0000313" key="5">
    <source>
        <dbReference type="Proteomes" id="UP000198635"/>
    </source>
</evidence>
<dbReference type="RefSeq" id="WP_177193054.1">
    <property type="nucleotide sequence ID" value="NZ_FORX01000005.1"/>
</dbReference>
<name>A0A1I3T522_9BACT</name>
<keyword evidence="3" id="KW-1133">Transmembrane helix</keyword>
<dbReference type="PANTHER" id="PTHR30203:SF31">
    <property type="entry name" value="RND EFFLUX SYSTEM, OUTER MEMBRANE LIPOPROTEIN, NODT"/>
    <property type="match status" value="1"/>
</dbReference>